<dbReference type="AlphaFoldDB" id="A0A2S1YS97"/>
<evidence type="ECO:0000313" key="2">
    <source>
        <dbReference type="Proteomes" id="UP000245250"/>
    </source>
</evidence>
<protein>
    <submittedName>
        <fullName evidence="1">Uncharacterized protein</fullName>
    </submittedName>
</protein>
<dbReference type="EMBL" id="CP029255">
    <property type="protein sequence ID" value="AWK06994.1"/>
    <property type="molecule type" value="Genomic_DNA"/>
</dbReference>
<sequence length="257" mass="30113">MHRYAKRKVLKMKPPIYQIFGSENSLDADLVFFIEEMPNTVVEKLALSKELSQSITSFFPEKELNTNLAVCKNGHLTEVYKGTTDELNNALFYTYDFHKQNKENQITKLLVRDVNLKFLRSTRIILSFVSKTEYRVLVKKALNGNLQERIQALENLDLTKIVSFGKGKNNNDIIKSIAFQLGQCIALHKGKELYTKNQIAEHFPDLRKYLFREENVNLNDLQKELLYFIELLKTRSLNMKNMSEYKYEDKNDFSYAK</sequence>
<gene>
    <name evidence="1" type="ORF">HYN56_23285</name>
</gene>
<reference evidence="1 2" key="1">
    <citation type="submission" date="2018-05" db="EMBL/GenBank/DDBJ databases">
        <title>Genome sequencing of Flavobacterium sp. HYN0056.</title>
        <authorList>
            <person name="Yi H."/>
            <person name="Baek C."/>
        </authorList>
    </citation>
    <scope>NUCLEOTIDE SEQUENCE [LARGE SCALE GENOMIC DNA]</scope>
    <source>
        <strain evidence="1 2">HYN0056</strain>
    </source>
</reference>
<proteinExistence type="predicted"/>
<dbReference type="KEGG" id="fcr:HYN56_23285"/>
<accession>A0A2S1YS97</accession>
<name>A0A2S1YS97_9FLAO</name>
<dbReference type="Proteomes" id="UP000245250">
    <property type="component" value="Chromosome"/>
</dbReference>
<organism evidence="1 2">
    <name type="scientific">Flavobacterium crocinum</name>
    <dbReference type="NCBI Taxonomy" id="2183896"/>
    <lineage>
        <taxon>Bacteria</taxon>
        <taxon>Pseudomonadati</taxon>
        <taxon>Bacteroidota</taxon>
        <taxon>Flavobacteriia</taxon>
        <taxon>Flavobacteriales</taxon>
        <taxon>Flavobacteriaceae</taxon>
        <taxon>Flavobacterium</taxon>
    </lineage>
</organism>
<evidence type="ECO:0000313" key="1">
    <source>
        <dbReference type="EMBL" id="AWK06994.1"/>
    </source>
</evidence>
<keyword evidence="2" id="KW-1185">Reference proteome</keyword>